<evidence type="ECO:0000313" key="2">
    <source>
        <dbReference type="EMBL" id="KAB1638039.1"/>
    </source>
</evidence>
<keyword evidence="3" id="KW-1185">Reference proteome</keyword>
<protein>
    <recommendedName>
        <fullName evidence="4">Asparagine synthase</fullName>
    </recommendedName>
</protein>
<proteinExistence type="predicted"/>
<evidence type="ECO:0000256" key="1">
    <source>
        <dbReference type="SAM" id="MobiDB-lite"/>
    </source>
</evidence>
<reference evidence="2 3" key="1">
    <citation type="submission" date="2019-09" db="EMBL/GenBank/DDBJ databases">
        <title>Phylogeny of genus Pseudoclavibacter and closely related genus.</title>
        <authorList>
            <person name="Li Y."/>
        </authorList>
    </citation>
    <scope>NUCLEOTIDE SEQUENCE [LARGE SCALE GENOMIC DNA]</scope>
    <source>
        <strain evidence="2 3">THG-MD12</strain>
    </source>
</reference>
<name>A0A7J5B233_9MICO</name>
<dbReference type="AlphaFoldDB" id="A0A7J5B233"/>
<feature type="region of interest" description="Disordered" evidence="1">
    <location>
        <begin position="1"/>
        <end position="26"/>
    </location>
</feature>
<gene>
    <name evidence="2" type="ORF">F8O03_06365</name>
</gene>
<dbReference type="OrthoDB" id="5118185at2"/>
<organism evidence="2 3">
    <name type="scientific">Pseudoclavibacter terrae</name>
    <dbReference type="NCBI Taxonomy" id="1530195"/>
    <lineage>
        <taxon>Bacteria</taxon>
        <taxon>Bacillati</taxon>
        <taxon>Actinomycetota</taxon>
        <taxon>Actinomycetes</taxon>
        <taxon>Micrococcales</taxon>
        <taxon>Microbacteriaceae</taxon>
        <taxon>Pseudoclavibacter</taxon>
    </lineage>
</organism>
<dbReference type="RefSeq" id="WP_146079098.1">
    <property type="nucleotide sequence ID" value="NZ_CANKVH010000001.1"/>
</dbReference>
<evidence type="ECO:0000313" key="3">
    <source>
        <dbReference type="Proteomes" id="UP000490386"/>
    </source>
</evidence>
<dbReference type="Proteomes" id="UP000490386">
    <property type="component" value="Unassembled WGS sequence"/>
</dbReference>
<feature type="region of interest" description="Disordered" evidence="1">
    <location>
        <begin position="171"/>
        <end position="199"/>
    </location>
</feature>
<evidence type="ECO:0008006" key="4">
    <source>
        <dbReference type="Google" id="ProtNLM"/>
    </source>
</evidence>
<sequence>MMFRWRRKSRTSSTSQQTKPKKKAGLPPVIFPELSEAIDDGLLLALRIVRLDVKNAIIKRTVGEKVPFAAADYREAANASLDRVLKELRYSAERVAGVRDRARPGRSLSAHDYRHADIETLSFRERASQAVSERIESEREDEAYVDGLIEQARADAWAEISAHIEHELLDPWSKGSPRMQLPTSPEDDPERGERFDDLEKELRKLAREAKIQERRDAKQRERS</sequence>
<dbReference type="EMBL" id="WBJX01000002">
    <property type="protein sequence ID" value="KAB1638039.1"/>
    <property type="molecule type" value="Genomic_DNA"/>
</dbReference>
<comment type="caution">
    <text evidence="2">The sequence shown here is derived from an EMBL/GenBank/DDBJ whole genome shotgun (WGS) entry which is preliminary data.</text>
</comment>
<accession>A0A7J5B233</accession>
<feature type="compositionally biased region" description="Basic residues" evidence="1">
    <location>
        <begin position="1"/>
        <end position="10"/>
    </location>
</feature>